<keyword evidence="4" id="KW-1185">Reference proteome</keyword>
<dbReference type="Pfam" id="PF13927">
    <property type="entry name" value="Ig_3"/>
    <property type="match status" value="1"/>
</dbReference>
<dbReference type="PANTHER" id="PTHR46013:SF4">
    <property type="entry name" value="B-CELL RECEPTOR CD22-RELATED"/>
    <property type="match status" value="1"/>
</dbReference>
<dbReference type="InterPro" id="IPR003599">
    <property type="entry name" value="Ig_sub"/>
</dbReference>
<dbReference type="CDD" id="cd00096">
    <property type="entry name" value="Ig"/>
    <property type="match status" value="1"/>
</dbReference>
<sequence length="180" mass="19808">MENYHQSDLLLMLNMHLVLSQPEDHGSYTCTATNIVGSGTSEPLNIKVKYMPRKPTLSSSTWDNTVKVGGSITLTCATDANPPPSRYSWYRYNENKQAVPQTDLNTTNQLILKNVQRTDEAQYMCNATNSIGTGENSTPLNLRVRYGPSNVVLSMDTEVKKVSSSASPALLRASHLHSSS</sequence>
<feature type="signal peptide" evidence="1">
    <location>
        <begin position="1"/>
        <end position="20"/>
    </location>
</feature>
<evidence type="ECO:0000313" key="4">
    <source>
        <dbReference type="Proteomes" id="UP000424527"/>
    </source>
</evidence>
<dbReference type="SMART" id="SM00408">
    <property type="entry name" value="IGc2"/>
    <property type="match status" value="1"/>
</dbReference>
<dbReference type="SMART" id="SM00409">
    <property type="entry name" value="IG"/>
    <property type="match status" value="1"/>
</dbReference>
<dbReference type="Proteomes" id="UP000424527">
    <property type="component" value="Unassembled WGS sequence"/>
</dbReference>
<organism evidence="3 4">
    <name type="scientific">Larimichthys crocea</name>
    <name type="common">Large yellow croaker</name>
    <name type="synonym">Pseudosciaena crocea</name>
    <dbReference type="NCBI Taxonomy" id="215358"/>
    <lineage>
        <taxon>Eukaryota</taxon>
        <taxon>Metazoa</taxon>
        <taxon>Chordata</taxon>
        <taxon>Craniata</taxon>
        <taxon>Vertebrata</taxon>
        <taxon>Euteleostomi</taxon>
        <taxon>Actinopterygii</taxon>
        <taxon>Neopterygii</taxon>
        <taxon>Teleostei</taxon>
        <taxon>Neoteleostei</taxon>
        <taxon>Acanthomorphata</taxon>
        <taxon>Eupercaria</taxon>
        <taxon>Sciaenidae</taxon>
        <taxon>Larimichthys</taxon>
    </lineage>
</organism>
<dbReference type="EMBL" id="REGW02000012">
    <property type="protein sequence ID" value="KAE8289103.1"/>
    <property type="molecule type" value="Genomic_DNA"/>
</dbReference>
<evidence type="ECO:0000313" key="3">
    <source>
        <dbReference type="EMBL" id="KAE8289103.1"/>
    </source>
</evidence>
<protein>
    <submittedName>
        <fullName evidence="3">B-cell receptor CD22 B-lymphocyte cell adhesion molecule</fullName>
    </submittedName>
</protein>
<dbReference type="InterPro" id="IPR013783">
    <property type="entry name" value="Ig-like_fold"/>
</dbReference>
<dbReference type="InterPro" id="IPR003598">
    <property type="entry name" value="Ig_sub2"/>
</dbReference>
<dbReference type="AlphaFoldDB" id="A0A6G0ICR9"/>
<dbReference type="Gene3D" id="2.60.40.10">
    <property type="entry name" value="Immunoglobulins"/>
    <property type="match status" value="2"/>
</dbReference>
<feature type="chain" id="PRO_5026201931" evidence="1">
    <location>
        <begin position="21"/>
        <end position="180"/>
    </location>
</feature>
<comment type="caution">
    <text evidence="3">The sequence shown here is derived from an EMBL/GenBank/DDBJ whole genome shotgun (WGS) entry which is preliminary data.</text>
</comment>
<proteinExistence type="predicted"/>
<dbReference type="PANTHER" id="PTHR46013">
    <property type="entry name" value="VASCULAR CELL ADHESION MOLECULE 1"/>
    <property type="match status" value="1"/>
</dbReference>
<dbReference type="InterPro" id="IPR036179">
    <property type="entry name" value="Ig-like_dom_sf"/>
</dbReference>
<dbReference type="InterPro" id="IPR007110">
    <property type="entry name" value="Ig-like_dom"/>
</dbReference>
<evidence type="ECO:0000259" key="2">
    <source>
        <dbReference type="PROSITE" id="PS50835"/>
    </source>
</evidence>
<name>A0A6G0ICR9_LARCR</name>
<evidence type="ECO:0000256" key="1">
    <source>
        <dbReference type="SAM" id="SignalP"/>
    </source>
</evidence>
<keyword evidence="1" id="KW-0732">Signal</keyword>
<dbReference type="PROSITE" id="PS50835">
    <property type="entry name" value="IG_LIKE"/>
    <property type="match status" value="1"/>
</dbReference>
<accession>A0A6G0ICR9</accession>
<gene>
    <name evidence="3" type="ORF">D5F01_LYC12983</name>
</gene>
<feature type="domain" description="Ig-like" evidence="2">
    <location>
        <begin position="55"/>
        <end position="141"/>
    </location>
</feature>
<keyword evidence="3" id="KW-0675">Receptor</keyword>
<reference evidence="3 4" key="1">
    <citation type="submission" date="2019-07" db="EMBL/GenBank/DDBJ databases">
        <title>Chromosome genome assembly for large yellow croaker.</title>
        <authorList>
            <person name="Xiao S."/>
        </authorList>
    </citation>
    <scope>NUCLEOTIDE SEQUENCE [LARGE SCALE GENOMIC DNA]</scope>
    <source>
        <strain evidence="3">JMULYC20181020</strain>
        <tissue evidence="3">Muscle</tissue>
    </source>
</reference>
<dbReference type="SUPFAM" id="SSF48726">
    <property type="entry name" value="Immunoglobulin"/>
    <property type="match status" value="2"/>
</dbReference>